<reference evidence="6" key="1">
    <citation type="submission" date="2025-08" db="UniProtKB">
        <authorList>
            <consortium name="RefSeq"/>
        </authorList>
    </citation>
    <scope>IDENTIFICATION</scope>
</reference>
<protein>
    <recommendedName>
        <fullName evidence="2">NADH dehydrogenase [ubiquinone] 1 alpha subcomplex assembly factor 3</fullName>
    </recommendedName>
</protein>
<dbReference type="PANTHER" id="PTHR21192">
    <property type="entry name" value="NUCLEAR PROTEIN E3-3"/>
    <property type="match status" value="1"/>
</dbReference>
<dbReference type="GO" id="GO:0032981">
    <property type="term" value="P:mitochondrial respiratory chain complex I assembly"/>
    <property type="evidence" value="ECO:0007669"/>
    <property type="project" value="InterPro"/>
</dbReference>
<evidence type="ECO:0000256" key="1">
    <source>
        <dbReference type="ARBA" id="ARBA00004173"/>
    </source>
</evidence>
<dbReference type="InterPro" id="IPR007523">
    <property type="entry name" value="NDUFAF3/AAMDC"/>
</dbReference>
<comment type="similarity">
    <text evidence="4">Belongs to the NDUFAF3 family.</text>
</comment>
<dbReference type="GO" id="GO:0005743">
    <property type="term" value="C:mitochondrial inner membrane"/>
    <property type="evidence" value="ECO:0007669"/>
    <property type="project" value="TreeGrafter"/>
</dbReference>
<dbReference type="GeneID" id="110755789"/>
<sequence>MGLRARGVGALPNLIRSLRKEAHPKPTNQQSLPSLRRAFSLYDQINLIDNVPDDQLRFQRYTETGFRVNGVDYEGSLLCVGNMLMSWAPTKFSHVTPDSLSVFQIVRPIPGAPCSRLSSSITLEILILGTGRNIEPVDPELRRFIRSTGMKLEAVDSRNAISTYNILNEEGRIVAAALLPYGAS</sequence>
<evidence type="ECO:0000256" key="4">
    <source>
        <dbReference type="ARBA" id="ARBA00049984"/>
    </source>
</evidence>
<evidence type="ECO:0000256" key="2">
    <source>
        <dbReference type="ARBA" id="ARBA00021776"/>
    </source>
</evidence>
<keyword evidence="5" id="KW-1185">Reference proteome</keyword>
<dbReference type="Pfam" id="PF04430">
    <property type="entry name" value="DUF498"/>
    <property type="match status" value="1"/>
</dbReference>
<dbReference type="Proteomes" id="UP000515124">
    <property type="component" value="Unplaced"/>
</dbReference>
<dbReference type="InterPro" id="IPR036748">
    <property type="entry name" value="MTH938-like_sf"/>
</dbReference>
<comment type="subcellular location">
    <subcellularLocation>
        <location evidence="1">Mitochondrion</location>
    </subcellularLocation>
</comment>
<dbReference type="AlphaFoldDB" id="A0A6P5S6Z1"/>
<dbReference type="Gene3D" id="3.40.1230.10">
    <property type="entry name" value="MTH938-like"/>
    <property type="match status" value="1"/>
</dbReference>
<evidence type="ECO:0000313" key="6">
    <source>
        <dbReference type="RefSeq" id="XP_021812760.1"/>
    </source>
</evidence>
<dbReference type="InterPro" id="IPR034095">
    <property type="entry name" value="NDUF3"/>
</dbReference>
<dbReference type="FunFam" id="3.40.1230.10:FF:000003">
    <property type="entry name" value="NADH dehydrogenase [ubiquinone] 1 alpha subcomplex assembly factor 3"/>
    <property type="match status" value="1"/>
</dbReference>
<accession>A0A6P5S6Z1</accession>
<evidence type="ECO:0000313" key="5">
    <source>
        <dbReference type="Proteomes" id="UP000515124"/>
    </source>
</evidence>
<dbReference type="CDD" id="cd05125">
    <property type="entry name" value="Mth938_2P1-like"/>
    <property type="match status" value="1"/>
</dbReference>
<dbReference type="RefSeq" id="XP_021812760.1">
    <property type="nucleotide sequence ID" value="XM_021957068.1"/>
</dbReference>
<dbReference type="PANTHER" id="PTHR21192:SF2">
    <property type="entry name" value="NADH DEHYDROGENASE [UBIQUINONE] 1 ALPHA SUBCOMPLEX ASSEMBLY FACTOR 3"/>
    <property type="match status" value="1"/>
</dbReference>
<organism evidence="5 6">
    <name type="scientific">Prunus avium</name>
    <name type="common">Cherry</name>
    <name type="synonym">Cerasus avium</name>
    <dbReference type="NCBI Taxonomy" id="42229"/>
    <lineage>
        <taxon>Eukaryota</taxon>
        <taxon>Viridiplantae</taxon>
        <taxon>Streptophyta</taxon>
        <taxon>Embryophyta</taxon>
        <taxon>Tracheophyta</taxon>
        <taxon>Spermatophyta</taxon>
        <taxon>Magnoliopsida</taxon>
        <taxon>eudicotyledons</taxon>
        <taxon>Gunneridae</taxon>
        <taxon>Pentapetalae</taxon>
        <taxon>rosids</taxon>
        <taxon>fabids</taxon>
        <taxon>Rosales</taxon>
        <taxon>Rosaceae</taxon>
        <taxon>Amygdaloideae</taxon>
        <taxon>Amygdaleae</taxon>
        <taxon>Prunus</taxon>
    </lineage>
</organism>
<evidence type="ECO:0000256" key="3">
    <source>
        <dbReference type="ARBA" id="ARBA00023128"/>
    </source>
</evidence>
<dbReference type="KEGG" id="pavi:110755789"/>
<keyword evidence="3" id="KW-0496">Mitochondrion</keyword>
<proteinExistence type="inferred from homology"/>
<gene>
    <name evidence="6" type="primary">LOC110755789</name>
</gene>
<dbReference type="SUPFAM" id="SSF64076">
    <property type="entry name" value="MTH938-like"/>
    <property type="match status" value="1"/>
</dbReference>
<name>A0A6P5S6Z1_PRUAV</name>